<dbReference type="PANTHER" id="PTHR43681">
    <property type="entry name" value="TRANSMEMBRANE GTPASE FZO"/>
    <property type="match status" value="1"/>
</dbReference>
<name>A0A542DML6_AMYCI</name>
<dbReference type="SUPFAM" id="SSF52540">
    <property type="entry name" value="P-loop containing nucleoside triphosphate hydrolases"/>
    <property type="match status" value="1"/>
</dbReference>
<protein>
    <submittedName>
        <fullName evidence="2">Dynamin family protein</fullName>
    </submittedName>
</protein>
<dbReference type="InterPro" id="IPR051943">
    <property type="entry name" value="TRAFAC_Dynamin-like_GTPase"/>
</dbReference>
<dbReference type="InterPro" id="IPR027417">
    <property type="entry name" value="P-loop_NTPase"/>
</dbReference>
<gene>
    <name evidence="2" type="ORF">FB471_4120</name>
</gene>
<dbReference type="Gene3D" id="3.40.50.300">
    <property type="entry name" value="P-loop containing nucleotide triphosphate hydrolases"/>
    <property type="match status" value="1"/>
</dbReference>
<dbReference type="RefSeq" id="WP_142000022.1">
    <property type="nucleotide sequence ID" value="NZ_VFML01000001.1"/>
</dbReference>
<dbReference type="EMBL" id="VFML01000001">
    <property type="protein sequence ID" value="TQJ04333.1"/>
    <property type="molecule type" value="Genomic_DNA"/>
</dbReference>
<feature type="domain" description="Dynamin N-terminal" evidence="1">
    <location>
        <begin position="43"/>
        <end position="180"/>
    </location>
</feature>
<proteinExistence type="predicted"/>
<dbReference type="InterPro" id="IPR045063">
    <property type="entry name" value="Dynamin_N"/>
</dbReference>
<evidence type="ECO:0000259" key="1">
    <source>
        <dbReference type="Pfam" id="PF00350"/>
    </source>
</evidence>
<accession>A0A542DML6</accession>
<keyword evidence="3" id="KW-1185">Reference proteome</keyword>
<evidence type="ECO:0000313" key="2">
    <source>
        <dbReference type="EMBL" id="TQJ04333.1"/>
    </source>
</evidence>
<dbReference type="AlphaFoldDB" id="A0A542DML6"/>
<organism evidence="2 3">
    <name type="scientific">Amycolatopsis cihanbeyliensis</name>
    <dbReference type="NCBI Taxonomy" id="1128664"/>
    <lineage>
        <taxon>Bacteria</taxon>
        <taxon>Bacillati</taxon>
        <taxon>Actinomycetota</taxon>
        <taxon>Actinomycetes</taxon>
        <taxon>Pseudonocardiales</taxon>
        <taxon>Pseudonocardiaceae</taxon>
        <taxon>Amycolatopsis</taxon>
    </lineage>
</organism>
<dbReference type="PANTHER" id="PTHR43681:SF1">
    <property type="entry name" value="SARCALUMENIN"/>
    <property type="match status" value="1"/>
</dbReference>
<dbReference type="Pfam" id="PF00350">
    <property type="entry name" value="Dynamin_N"/>
    <property type="match status" value="1"/>
</dbReference>
<comment type="caution">
    <text evidence="2">The sequence shown here is derived from an EMBL/GenBank/DDBJ whole genome shotgun (WGS) entry which is preliminary data.</text>
</comment>
<dbReference type="OrthoDB" id="3798616at2"/>
<reference evidence="2 3" key="1">
    <citation type="submission" date="2019-06" db="EMBL/GenBank/DDBJ databases">
        <title>Sequencing the genomes of 1000 actinobacteria strains.</title>
        <authorList>
            <person name="Klenk H.-P."/>
        </authorList>
    </citation>
    <scope>NUCLEOTIDE SEQUENCE [LARGE SCALE GENOMIC DNA]</scope>
    <source>
        <strain evidence="2 3">DSM 45679</strain>
    </source>
</reference>
<sequence length="598" mass="65175">MTAPPWLDVLDDTVRACATHRRPDLAQRLRERRAQLLDGQLRVLVLGEAGQGKSQLVNALVNAPVCATGDDQTTTVPAVVRHADRPAAVLVTEEEAGEPPALEATAGRRTVPIESATALANGEPAGGVLRAEVGLPRKLLSTGLALIDTPSAPDPTTLPPADATLLVSDATRELSAGELDLLAGVVELCPTVVVVLTKIDLVPNWRRVAERNRARLARDGLRAPVVPVSANLRLAAARDGDRVLATESGFGELIRLLRQDLAGQAELLARRSVTALAGLAVEQLVEQVRAEYTATQHADTGELTARWHAASRELERLQRESARWQTLLSDEVADLTSDVEFDLRERTRRILHEVDDYFDVADPAKNWPEFAEWLRENLTTVAETNSGWLLDRFDWIARRLSRLVARDTADAPSDSAARDGALDHVGELRMPAVERFGIGQKLFVGMRGSYSGLLMFGLASTVAGLTLINPISIGAGVAFGAKSVFEERGNRLKRRQSAAKNAAHRYVDDFFLGYGKHSKDTTRLIHRALRDRFAGVAEELRAEISESAKGVKRLIDAEATERAARAQRLKLGMDELTLLRRRVHALGTVPGARRELTA</sequence>
<dbReference type="Proteomes" id="UP000320876">
    <property type="component" value="Unassembled WGS sequence"/>
</dbReference>
<evidence type="ECO:0000313" key="3">
    <source>
        <dbReference type="Proteomes" id="UP000320876"/>
    </source>
</evidence>